<dbReference type="SUPFAM" id="SSF48371">
    <property type="entry name" value="ARM repeat"/>
    <property type="match status" value="1"/>
</dbReference>
<evidence type="ECO:0000313" key="1">
    <source>
        <dbReference type="EMBL" id="KAG2279284.1"/>
    </source>
</evidence>
<sequence>MCRICRRRKRKTEDNSRALSLHCQWRLPPGFIDLVRSPDIEAARLGLQFIELVLRGMPNGEGPKLVEGEDGIDAMERFQFHENEELRVIANSLADKYFGEDYGINE</sequence>
<dbReference type="Gene3D" id="1.25.10.10">
    <property type="entry name" value="Leucine-rich Repeat Variant"/>
    <property type="match status" value="1"/>
</dbReference>
<proteinExistence type="predicted"/>
<dbReference type="Proteomes" id="UP000886595">
    <property type="component" value="Unassembled WGS sequence"/>
</dbReference>
<protein>
    <submittedName>
        <fullName evidence="1">Uncharacterized protein</fullName>
    </submittedName>
</protein>
<dbReference type="EMBL" id="JAAMPC010000011">
    <property type="protein sequence ID" value="KAG2279284.1"/>
    <property type="molecule type" value="Genomic_DNA"/>
</dbReference>
<accession>A0A8X7UI21</accession>
<gene>
    <name evidence="1" type="ORF">Bca52824_050504</name>
</gene>
<reference evidence="1 2" key="1">
    <citation type="submission" date="2020-02" db="EMBL/GenBank/DDBJ databases">
        <authorList>
            <person name="Ma Q."/>
            <person name="Huang Y."/>
            <person name="Song X."/>
            <person name="Pei D."/>
        </authorList>
    </citation>
    <scope>NUCLEOTIDE SEQUENCE [LARGE SCALE GENOMIC DNA]</scope>
    <source>
        <strain evidence="1">Sxm20200214</strain>
        <tissue evidence="1">Leaf</tissue>
    </source>
</reference>
<name>A0A8X7UI21_BRACI</name>
<dbReference type="OrthoDB" id="29145at2759"/>
<dbReference type="InterPro" id="IPR016024">
    <property type="entry name" value="ARM-type_fold"/>
</dbReference>
<dbReference type="InterPro" id="IPR011989">
    <property type="entry name" value="ARM-like"/>
</dbReference>
<comment type="caution">
    <text evidence="1">The sequence shown here is derived from an EMBL/GenBank/DDBJ whole genome shotgun (WGS) entry which is preliminary data.</text>
</comment>
<keyword evidence="2" id="KW-1185">Reference proteome</keyword>
<organism evidence="1 2">
    <name type="scientific">Brassica carinata</name>
    <name type="common">Ethiopian mustard</name>
    <name type="synonym">Abyssinian cabbage</name>
    <dbReference type="NCBI Taxonomy" id="52824"/>
    <lineage>
        <taxon>Eukaryota</taxon>
        <taxon>Viridiplantae</taxon>
        <taxon>Streptophyta</taxon>
        <taxon>Embryophyta</taxon>
        <taxon>Tracheophyta</taxon>
        <taxon>Spermatophyta</taxon>
        <taxon>Magnoliopsida</taxon>
        <taxon>eudicotyledons</taxon>
        <taxon>Gunneridae</taxon>
        <taxon>Pentapetalae</taxon>
        <taxon>rosids</taxon>
        <taxon>malvids</taxon>
        <taxon>Brassicales</taxon>
        <taxon>Brassicaceae</taxon>
        <taxon>Brassiceae</taxon>
        <taxon>Brassica</taxon>
    </lineage>
</organism>
<dbReference type="AlphaFoldDB" id="A0A8X7UI21"/>
<evidence type="ECO:0000313" key="2">
    <source>
        <dbReference type="Proteomes" id="UP000886595"/>
    </source>
</evidence>